<evidence type="ECO:0000256" key="3">
    <source>
        <dbReference type="PROSITE-ProRule" id="PRU00169"/>
    </source>
</evidence>
<protein>
    <submittedName>
        <fullName evidence="5">CheY-like chemotaxis protein</fullName>
    </submittedName>
</protein>
<organism evidence="5 6">
    <name type="scientific">Desulfosalsimonas propionicica</name>
    <dbReference type="NCBI Taxonomy" id="332175"/>
    <lineage>
        <taxon>Bacteria</taxon>
        <taxon>Pseudomonadati</taxon>
        <taxon>Thermodesulfobacteriota</taxon>
        <taxon>Desulfobacteria</taxon>
        <taxon>Desulfobacterales</taxon>
        <taxon>Desulfosalsimonadaceae</taxon>
        <taxon>Desulfosalsimonas</taxon>
    </lineage>
</organism>
<dbReference type="Gene3D" id="3.40.50.2300">
    <property type="match status" value="1"/>
</dbReference>
<dbReference type="CDD" id="cd00156">
    <property type="entry name" value="REC"/>
    <property type="match status" value="1"/>
</dbReference>
<dbReference type="EMBL" id="JACDUS010000001">
    <property type="protein sequence ID" value="MBA2880056.1"/>
    <property type="molecule type" value="Genomic_DNA"/>
</dbReference>
<dbReference type="SUPFAM" id="SSF52172">
    <property type="entry name" value="CheY-like"/>
    <property type="match status" value="1"/>
</dbReference>
<name>A0A7W0HJG4_9BACT</name>
<dbReference type="AlphaFoldDB" id="A0A7W0HJG4"/>
<feature type="domain" description="Response regulatory" evidence="4">
    <location>
        <begin position="3"/>
        <end position="118"/>
    </location>
</feature>
<dbReference type="InterPro" id="IPR011006">
    <property type="entry name" value="CheY-like_superfamily"/>
</dbReference>
<feature type="modified residue" description="4-aspartylphosphate" evidence="3">
    <location>
        <position position="53"/>
    </location>
</feature>
<keyword evidence="1 3" id="KW-0597">Phosphoprotein</keyword>
<dbReference type="InterPro" id="IPR050595">
    <property type="entry name" value="Bact_response_regulator"/>
</dbReference>
<dbReference type="Proteomes" id="UP000525298">
    <property type="component" value="Unassembled WGS sequence"/>
</dbReference>
<gene>
    <name evidence="5" type="ORF">HNR65_000363</name>
</gene>
<evidence type="ECO:0000256" key="2">
    <source>
        <dbReference type="ARBA" id="ARBA00023012"/>
    </source>
</evidence>
<evidence type="ECO:0000313" key="6">
    <source>
        <dbReference type="Proteomes" id="UP000525298"/>
    </source>
</evidence>
<dbReference type="PROSITE" id="PS50110">
    <property type="entry name" value="RESPONSE_REGULATORY"/>
    <property type="match status" value="1"/>
</dbReference>
<evidence type="ECO:0000259" key="4">
    <source>
        <dbReference type="PROSITE" id="PS50110"/>
    </source>
</evidence>
<dbReference type="GO" id="GO:0000160">
    <property type="term" value="P:phosphorelay signal transduction system"/>
    <property type="evidence" value="ECO:0007669"/>
    <property type="project" value="UniProtKB-KW"/>
</dbReference>
<dbReference type="InterPro" id="IPR025497">
    <property type="entry name" value="PatA-like_N"/>
</dbReference>
<evidence type="ECO:0000313" key="5">
    <source>
        <dbReference type="EMBL" id="MBA2880056.1"/>
    </source>
</evidence>
<dbReference type="PANTHER" id="PTHR44591">
    <property type="entry name" value="STRESS RESPONSE REGULATOR PROTEIN 1"/>
    <property type="match status" value="1"/>
</dbReference>
<keyword evidence="2" id="KW-0902">Two-component regulatory system</keyword>
<dbReference type="Pfam" id="PF14332">
    <property type="entry name" value="DUF4388"/>
    <property type="match status" value="1"/>
</dbReference>
<sequence>MDKVLIVDGDEAFLEQTKAGLEKVRQFEVLTAADGRQALSLLSKQPVSVLAADIETPSLDALELLSYMSINHTRTPCIVMTDRGKPWFKKRISQQSFLYHLEKPFQVGSLVSAIFVGLNLRDEGAGAQGMNMATLLPLLELQQKTCRMKVKAAGKRMGFLYFENGEIIDAHCGDLSVQEAAGQIASWNRISFSFSDLPRRRTRRRVKTKLMDFADATWSTSAKPADPLPASEAWGDGEKARTFEEDFEVIELVEEIEPDQQEPEPGPGDEAEVAQNCREVVKQIASILEQSEETRDFKIIAVVDSRLAFQALQYEGTKKPDTRALTQKLAPFFNTSAPAAKSAGLGPVSGLTLHGENGVLVLQELAVEPGQSPLWSLVLCGPRCNWYFVKTCLESLI</sequence>
<reference evidence="5 6" key="1">
    <citation type="submission" date="2020-07" db="EMBL/GenBank/DDBJ databases">
        <title>Genomic Encyclopedia of Type Strains, Phase IV (KMG-IV): sequencing the most valuable type-strain genomes for metagenomic binning, comparative biology and taxonomic classification.</title>
        <authorList>
            <person name="Goeker M."/>
        </authorList>
    </citation>
    <scope>NUCLEOTIDE SEQUENCE [LARGE SCALE GENOMIC DNA]</scope>
    <source>
        <strain evidence="5 6">DSM 17721</strain>
    </source>
</reference>
<dbReference type="Pfam" id="PF00072">
    <property type="entry name" value="Response_reg"/>
    <property type="match status" value="1"/>
</dbReference>
<evidence type="ECO:0000256" key="1">
    <source>
        <dbReference type="ARBA" id="ARBA00022553"/>
    </source>
</evidence>
<dbReference type="InterPro" id="IPR001789">
    <property type="entry name" value="Sig_transdc_resp-reg_receiver"/>
</dbReference>
<accession>A0A7W0HJG4</accession>
<dbReference type="RefSeq" id="WP_181549726.1">
    <property type="nucleotide sequence ID" value="NZ_JACDUS010000001.1"/>
</dbReference>
<proteinExistence type="predicted"/>
<keyword evidence="6" id="KW-1185">Reference proteome</keyword>
<comment type="caution">
    <text evidence="5">The sequence shown here is derived from an EMBL/GenBank/DDBJ whole genome shotgun (WGS) entry which is preliminary data.</text>
</comment>
<dbReference type="SMART" id="SM00448">
    <property type="entry name" value="REC"/>
    <property type="match status" value="1"/>
</dbReference>
<dbReference type="PANTHER" id="PTHR44591:SF14">
    <property type="entry name" value="PROTEIN PILG"/>
    <property type="match status" value="1"/>
</dbReference>